<dbReference type="Pfam" id="PF07238">
    <property type="entry name" value="PilZ"/>
    <property type="match status" value="2"/>
</dbReference>
<keyword evidence="4" id="KW-1185">Reference proteome</keyword>
<accession>A0A3S2X2C4</accession>
<dbReference type="SUPFAM" id="SSF141371">
    <property type="entry name" value="PilZ domain-like"/>
    <property type="match status" value="2"/>
</dbReference>
<name>A0A3S2X2C4_9SPHN</name>
<dbReference type="RefSeq" id="WP_127710444.1">
    <property type="nucleotide sequence ID" value="NZ_SACO01000011.1"/>
</dbReference>
<evidence type="ECO:0000259" key="2">
    <source>
        <dbReference type="Pfam" id="PF07238"/>
    </source>
</evidence>
<feature type="region of interest" description="Disordered" evidence="1">
    <location>
        <begin position="1"/>
        <end position="20"/>
    </location>
</feature>
<gene>
    <name evidence="3" type="ORF">EOE18_13650</name>
</gene>
<dbReference type="OrthoDB" id="7929489at2"/>
<sequence>MNPEAERLAASSPPPPMARSVEELRDAPRFTLLVRTAKLVVDGQEYLCVLRDASASGCKLRLFHGLPKAKSFALETSNGQRYPMDMMWARDDHAGFRFHEMIDVQELLADKRGPYAKRHVRVRLQCPIVVHALGRAIPAVLRDISTEGAKIDCSERMMLRQLLKLEIPGFPPTFGRVAWRQVPYHGLSFESGFPLDQLAHHLKAMYALQPQNAAGEAPPLLS</sequence>
<comment type="caution">
    <text evidence="3">The sequence shown here is derived from an EMBL/GenBank/DDBJ whole genome shotgun (WGS) entry which is preliminary data.</text>
</comment>
<organism evidence="3 4">
    <name type="scientific">Novosphingobium umbonatum</name>
    <dbReference type="NCBI Taxonomy" id="1908524"/>
    <lineage>
        <taxon>Bacteria</taxon>
        <taxon>Pseudomonadati</taxon>
        <taxon>Pseudomonadota</taxon>
        <taxon>Alphaproteobacteria</taxon>
        <taxon>Sphingomonadales</taxon>
        <taxon>Sphingomonadaceae</taxon>
        <taxon>Novosphingobium</taxon>
    </lineage>
</organism>
<dbReference type="Proteomes" id="UP000282837">
    <property type="component" value="Unassembled WGS sequence"/>
</dbReference>
<dbReference type="EMBL" id="SACO01000011">
    <property type="protein sequence ID" value="RVU03899.1"/>
    <property type="molecule type" value="Genomic_DNA"/>
</dbReference>
<reference evidence="3 4" key="1">
    <citation type="submission" date="2019-01" db="EMBL/GenBank/DDBJ databases">
        <authorList>
            <person name="Chen W.-M."/>
        </authorList>
    </citation>
    <scope>NUCLEOTIDE SEQUENCE [LARGE SCALE GENOMIC DNA]</scope>
    <source>
        <strain evidence="3 4">FSY-9</strain>
    </source>
</reference>
<evidence type="ECO:0000313" key="3">
    <source>
        <dbReference type="EMBL" id="RVU03899.1"/>
    </source>
</evidence>
<dbReference type="InterPro" id="IPR009875">
    <property type="entry name" value="PilZ_domain"/>
</dbReference>
<protein>
    <submittedName>
        <fullName evidence="3">PilZ domain-containing protein</fullName>
    </submittedName>
</protein>
<proteinExistence type="predicted"/>
<evidence type="ECO:0000313" key="4">
    <source>
        <dbReference type="Proteomes" id="UP000282837"/>
    </source>
</evidence>
<dbReference type="AlphaFoldDB" id="A0A3S2X2C4"/>
<feature type="domain" description="PilZ" evidence="2">
    <location>
        <begin position="24"/>
        <end position="105"/>
    </location>
</feature>
<feature type="domain" description="PilZ" evidence="2">
    <location>
        <begin position="118"/>
        <end position="193"/>
    </location>
</feature>
<evidence type="ECO:0000256" key="1">
    <source>
        <dbReference type="SAM" id="MobiDB-lite"/>
    </source>
</evidence>
<dbReference type="GO" id="GO:0035438">
    <property type="term" value="F:cyclic-di-GMP binding"/>
    <property type="evidence" value="ECO:0007669"/>
    <property type="project" value="InterPro"/>
</dbReference>